<dbReference type="Proteomes" id="UP000435877">
    <property type="component" value="Unassembled WGS sequence"/>
</dbReference>
<dbReference type="Proteomes" id="UP000439591">
    <property type="component" value="Unassembled WGS sequence"/>
</dbReference>
<dbReference type="EMBL" id="CACSIK010000001">
    <property type="protein sequence ID" value="CAA0089099.1"/>
    <property type="molecule type" value="Genomic_DNA"/>
</dbReference>
<evidence type="ECO:0000313" key="2">
    <source>
        <dbReference type="EMBL" id="CAA0095738.1"/>
    </source>
</evidence>
<proteinExistence type="predicted"/>
<protein>
    <recommendedName>
        <fullName evidence="5">Lipoprotein</fullName>
    </recommendedName>
</protein>
<dbReference type="AlphaFoldDB" id="A0A5S9NJP0"/>
<reference evidence="3 4" key="1">
    <citation type="submission" date="2019-11" db="EMBL/GenBank/DDBJ databases">
        <authorList>
            <person name="Holert J."/>
        </authorList>
    </citation>
    <scope>NUCLEOTIDE SEQUENCE [LARGE SCALE GENOMIC DNA]</scope>
    <source>
        <strain evidence="2">BC3_2A</strain>
        <strain evidence="1">SB11_1A</strain>
    </source>
</reference>
<dbReference type="OrthoDB" id="5740304at2"/>
<organism evidence="1 3">
    <name type="scientific">Zhongshania aliphaticivorans</name>
    <dbReference type="NCBI Taxonomy" id="1470434"/>
    <lineage>
        <taxon>Bacteria</taxon>
        <taxon>Pseudomonadati</taxon>
        <taxon>Pseudomonadota</taxon>
        <taxon>Gammaproteobacteria</taxon>
        <taxon>Cellvibrionales</taxon>
        <taxon>Spongiibacteraceae</taxon>
        <taxon>Zhongshania</taxon>
    </lineage>
</organism>
<dbReference type="PROSITE" id="PS51257">
    <property type="entry name" value="PROKAR_LIPOPROTEIN"/>
    <property type="match status" value="1"/>
</dbReference>
<evidence type="ECO:0008006" key="5">
    <source>
        <dbReference type="Google" id="ProtNLM"/>
    </source>
</evidence>
<sequence length="137" mass="15030">MKYSCVIWVVILVLLQGCAGTRNSYKSLMENRDDVSAVYLKVGETKEVLAISHGFPGWWGVYPAIISLSPEIASVSCKQQRSLIPFRAPGLILGGRVCYVSANSVGNTWLKQGNEFTLSSDLANIQTDGIKLYVDEN</sequence>
<dbReference type="EMBL" id="CACSIM010000002">
    <property type="protein sequence ID" value="CAA0095738.1"/>
    <property type="molecule type" value="Genomic_DNA"/>
</dbReference>
<accession>A0A5S9NJP0</accession>
<evidence type="ECO:0000313" key="3">
    <source>
        <dbReference type="Proteomes" id="UP000435877"/>
    </source>
</evidence>
<gene>
    <name evidence="1" type="ORF">IHBHHGIJ_01706</name>
    <name evidence="2" type="ORF">KFEGEMFD_01308</name>
</gene>
<evidence type="ECO:0000313" key="1">
    <source>
        <dbReference type="EMBL" id="CAA0089099.1"/>
    </source>
</evidence>
<dbReference type="RefSeq" id="WP_159268340.1">
    <property type="nucleotide sequence ID" value="NZ_CACSIK010000001.1"/>
</dbReference>
<evidence type="ECO:0000313" key="4">
    <source>
        <dbReference type="Proteomes" id="UP000439591"/>
    </source>
</evidence>
<keyword evidence="3" id="KW-1185">Reference proteome</keyword>
<name>A0A5S9NJP0_9GAMM</name>